<dbReference type="GO" id="GO:0005886">
    <property type="term" value="C:plasma membrane"/>
    <property type="evidence" value="ECO:0007669"/>
    <property type="project" value="UniProtKB-SubCell"/>
</dbReference>
<dbReference type="EMBL" id="JAGDYM010000004">
    <property type="protein sequence ID" value="MBO1901049.1"/>
    <property type="molecule type" value="Genomic_DNA"/>
</dbReference>
<dbReference type="GO" id="GO:0022857">
    <property type="term" value="F:transmembrane transporter activity"/>
    <property type="evidence" value="ECO:0007669"/>
    <property type="project" value="InterPro"/>
</dbReference>
<feature type="transmembrane region" description="Helical" evidence="6">
    <location>
        <begin position="54"/>
        <end position="73"/>
    </location>
</feature>
<proteinExistence type="predicted"/>
<comment type="caution">
    <text evidence="7">The sequence shown here is derived from an EMBL/GenBank/DDBJ whole genome shotgun (WGS) entry which is preliminary data.</text>
</comment>
<dbReference type="Proteomes" id="UP000664382">
    <property type="component" value="Unassembled WGS sequence"/>
</dbReference>
<organism evidence="7 8">
    <name type="scientific">Leucobacter weissii</name>
    <dbReference type="NCBI Taxonomy" id="1983706"/>
    <lineage>
        <taxon>Bacteria</taxon>
        <taxon>Bacillati</taxon>
        <taxon>Actinomycetota</taxon>
        <taxon>Actinomycetes</taxon>
        <taxon>Micrococcales</taxon>
        <taxon>Microbacteriaceae</taxon>
        <taxon>Leucobacter</taxon>
    </lineage>
</organism>
<evidence type="ECO:0000256" key="6">
    <source>
        <dbReference type="SAM" id="Phobius"/>
    </source>
</evidence>
<dbReference type="CDD" id="cd06579">
    <property type="entry name" value="TM_PBP1_transp_AraH_like"/>
    <property type="match status" value="1"/>
</dbReference>
<keyword evidence="5 6" id="KW-0472">Membrane</keyword>
<feature type="transmembrane region" description="Helical" evidence="6">
    <location>
        <begin position="244"/>
        <end position="262"/>
    </location>
</feature>
<evidence type="ECO:0000313" key="8">
    <source>
        <dbReference type="Proteomes" id="UP000664382"/>
    </source>
</evidence>
<comment type="subcellular location">
    <subcellularLocation>
        <location evidence="1">Cell membrane</location>
        <topology evidence="1">Multi-pass membrane protein</topology>
    </subcellularLocation>
</comment>
<evidence type="ECO:0000256" key="3">
    <source>
        <dbReference type="ARBA" id="ARBA00022692"/>
    </source>
</evidence>
<evidence type="ECO:0000256" key="4">
    <source>
        <dbReference type="ARBA" id="ARBA00022989"/>
    </source>
</evidence>
<dbReference type="InterPro" id="IPR001851">
    <property type="entry name" value="ABC_transp_permease"/>
</dbReference>
<dbReference type="RefSeq" id="WP_208096136.1">
    <property type="nucleotide sequence ID" value="NZ_JAGDYM010000004.1"/>
</dbReference>
<dbReference type="PANTHER" id="PTHR32196:SF72">
    <property type="entry name" value="RIBOSE IMPORT PERMEASE PROTEIN RBSC"/>
    <property type="match status" value="1"/>
</dbReference>
<feature type="transmembrane region" description="Helical" evidence="6">
    <location>
        <begin position="100"/>
        <end position="122"/>
    </location>
</feature>
<reference evidence="7" key="1">
    <citation type="submission" date="2021-03" db="EMBL/GenBank/DDBJ databases">
        <title>Leucobacter chromiisoli sp. nov., isolated from chromium-containing soil of chemical plant.</title>
        <authorList>
            <person name="Xu Z."/>
        </authorList>
    </citation>
    <scope>NUCLEOTIDE SEQUENCE</scope>
    <source>
        <strain evidence="7">S27</strain>
    </source>
</reference>
<feature type="transmembrane region" description="Helical" evidence="6">
    <location>
        <begin position="294"/>
        <end position="313"/>
    </location>
</feature>
<evidence type="ECO:0000256" key="1">
    <source>
        <dbReference type="ARBA" id="ARBA00004651"/>
    </source>
</evidence>
<sequence>MTPTSSAQRPWTLALLGLVRYRVVVILVATLAISATFVPGFFAARTLSLGADRVATMGLIAIGLTVVLIAGQLDLSGGAILALSGIAAIGLQEQLGQVPAAIVGVGVGILAGTCNGVLVVVLRINSLVATLASMLLFRAVCHLITDSRPISGVDPFFGIPLTQPLFGTLSARVALFLVLILLLHVWLTRTVSGRNLFAVGSNATSASASGIRSRWYLFGAFVFSGFMAGLAGVLFSVASNTGSPVFGDTIVLTAIAAVVIGGTRLEGGVGSALGTLGGLLTLAALTTAMEYQSVPAYVQDIVTGAILLLLILLDALTHAKRGVDLSLPSLVRRFSPRRAGSTPTKETERTHA</sequence>
<keyword evidence="8" id="KW-1185">Reference proteome</keyword>
<keyword evidence="4 6" id="KW-1133">Transmembrane helix</keyword>
<gene>
    <name evidence="7" type="ORF">J4H92_03680</name>
</gene>
<evidence type="ECO:0000256" key="5">
    <source>
        <dbReference type="ARBA" id="ARBA00023136"/>
    </source>
</evidence>
<feature type="transmembrane region" description="Helical" evidence="6">
    <location>
        <begin position="269"/>
        <end position="288"/>
    </location>
</feature>
<evidence type="ECO:0000313" key="7">
    <source>
        <dbReference type="EMBL" id="MBO1901049.1"/>
    </source>
</evidence>
<feature type="transmembrane region" description="Helical" evidence="6">
    <location>
        <begin position="165"/>
        <end position="187"/>
    </location>
</feature>
<dbReference type="Pfam" id="PF02653">
    <property type="entry name" value="BPD_transp_2"/>
    <property type="match status" value="1"/>
</dbReference>
<dbReference type="AlphaFoldDB" id="A0A939MHK0"/>
<feature type="transmembrane region" description="Helical" evidence="6">
    <location>
        <begin position="215"/>
        <end position="238"/>
    </location>
</feature>
<dbReference type="PANTHER" id="PTHR32196">
    <property type="entry name" value="ABC TRANSPORTER PERMEASE PROTEIN YPHD-RELATED-RELATED"/>
    <property type="match status" value="1"/>
</dbReference>
<name>A0A939MHK0_9MICO</name>
<accession>A0A939MHK0</accession>
<keyword evidence="2" id="KW-1003">Cell membrane</keyword>
<feature type="transmembrane region" description="Helical" evidence="6">
    <location>
        <begin position="20"/>
        <end position="42"/>
    </location>
</feature>
<keyword evidence="3 6" id="KW-0812">Transmembrane</keyword>
<protein>
    <submittedName>
        <fullName evidence="7">ABC transporter permease</fullName>
    </submittedName>
</protein>
<evidence type="ECO:0000256" key="2">
    <source>
        <dbReference type="ARBA" id="ARBA00022475"/>
    </source>
</evidence>